<sequence length="107" mass="11415">MLTLLLLNVFGREDCKIACPLDLSPVCGSDGKTYPNACTLEAESCHNDSITLLLLNVFGQENCDIICTADYTPVCGSDGKTYSNACALEVENCINKASVTVVKEGEC</sequence>
<evidence type="ECO:0000256" key="2">
    <source>
        <dbReference type="ARBA" id="ARBA00022900"/>
    </source>
</evidence>
<feature type="domain" description="Kazal-like" evidence="4">
    <location>
        <begin position="9"/>
        <end position="47"/>
    </location>
</feature>
<dbReference type="Gene3D" id="3.30.60.30">
    <property type="match status" value="2"/>
</dbReference>
<dbReference type="Proteomes" id="UP001151699">
    <property type="component" value="Chromosome X"/>
</dbReference>
<dbReference type="PROSITE" id="PS51465">
    <property type="entry name" value="KAZAL_2"/>
    <property type="match status" value="2"/>
</dbReference>
<name>A0A9Q0MT74_9DIPT</name>
<dbReference type="Pfam" id="PF07648">
    <property type="entry name" value="Kazal_2"/>
    <property type="match status" value="2"/>
</dbReference>
<evidence type="ECO:0000313" key="6">
    <source>
        <dbReference type="Proteomes" id="UP001151699"/>
    </source>
</evidence>
<keyword evidence="3" id="KW-1015">Disulfide bond</keyword>
<keyword evidence="6" id="KW-1185">Reference proteome</keyword>
<proteinExistence type="predicted"/>
<dbReference type="GO" id="GO:0005576">
    <property type="term" value="C:extracellular region"/>
    <property type="evidence" value="ECO:0007669"/>
    <property type="project" value="TreeGrafter"/>
</dbReference>
<keyword evidence="1" id="KW-0646">Protease inhibitor</keyword>
<dbReference type="PANTHER" id="PTHR10913:SF45">
    <property type="entry name" value="FOLLISTATIN, ISOFORM A-RELATED"/>
    <property type="match status" value="1"/>
</dbReference>
<dbReference type="AlphaFoldDB" id="A0A9Q0MT74"/>
<dbReference type="InterPro" id="IPR002350">
    <property type="entry name" value="Kazal_dom"/>
</dbReference>
<protein>
    <submittedName>
        <fullName evidence="5">Four-domain proteases inhibitor</fullName>
    </submittedName>
</protein>
<dbReference type="PANTHER" id="PTHR10913">
    <property type="entry name" value="FOLLISTATIN-RELATED"/>
    <property type="match status" value="1"/>
</dbReference>
<comment type="caution">
    <text evidence="5">The sequence shown here is derived from an EMBL/GenBank/DDBJ whole genome shotgun (WGS) entry which is preliminary data.</text>
</comment>
<feature type="domain" description="Kazal-like" evidence="4">
    <location>
        <begin position="57"/>
        <end position="107"/>
    </location>
</feature>
<dbReference type="SMART" id="SM00280">
    <property type="entry name" value="KAZAL"/>
    <property type="match status" value="2"/>
</dbReference>
<evidence type="ECO:0000256" key="3">
    <source>
        <dbReference type="ARBA" id="ARBA00023157"/>
    </source>
</evidence>
<dbReference type="SUPFAM" id="SSF100895">
    <property type="entry name" value="Kazal-type serine protease inhibitors"/>
    <property type="match status" value="2"/>
</dbReference>
<dbReference type="EMBL" id="WJQU01000003">
    <property type="protein sequence ID" value="KAJ6637536.1"/>
    <property type="molecule type" value="Genomic_DNA"/>
</dbReference>
<dbReference type="InterPro" id="IPR050653">
    <property type="entry name" value="Prot_Inhib_GrowthFact_Antg"/>
</dbReference>
<dbReference type="InterPro" id="IPR036058">
    <property type="entry name" value="Kazal_dom_sf"/>
</dbReference>
<evidence type="ECO:0000256" key="1">
    <source>
        <dbReference type="ARBA" id="ARBA00022690"/>
    </source>
</evidence>
<reference evidence="5" key="1">
    <citation type="submission" date="2022-07" db="EMBL/GenBank/DDBJ databases">
        <authorList>
            <person name="Trinca V."/>
            <person name="Uliana J.V.C."/>
            <person name="Torres T.T."/>
            <person name="Ward R.J."/>
            <person name="Monesi N."/>
        </authorList>
    </citation>
    <scope>NUCLEOTIDE SEQUENCE</scope>
    <source>
        <strain evidence="5">HSMRA1968</strain>
        <tissue evidence="5">Whole embryos</tissue>
    </source>
</reference>
<dbReference type="OrthoDB" id="9972772at2759"/>
<gene>
    <name evidence="5" type="primary">MCPI</name>
    <name evidence="5" type="ORF">Bhyg_10267</name>
</gene>
<dbReference type="CDD" id="cd00104">
    <property type="entry name" value="KAZAL_FS"/>
    <property type="match status" value="2"/>
</dbReference>
<evidence type="ECO:0000259" key="4">
    <source>
        <dbReference type="PROSITE" id="PS51465"/>
    </source>
</evidence>
<accession>A0A9Q0MT74</accession>
<organism evidence="5 6">
    <name type="scientific">Pseudolycoriella hygida</name>
    <dbReference type="NCBI Taxonomy" id="35572"/>
    <lineage>
        <taxon>Eukaryota</taxon>
        <taxon>Metazoa</taxon>
        <taxon>Ecdysozoa</taxon>
        <taxon>Arthropoda</taxon>
        <taxon>Hexapoda</taxon>
        <taxon>Insecta</taxon>
        <taxon>Pterygota</taxon>
        <taxon>Neoptera</taxon>
        <taxon>Endopterygota</taxon>
        <taxon>Diptera</taxon>
        <taxon>Nematocera</taxon>
        <taxon>Sciaroidea</taxon>
        <taxon>Sciaridae</taxon>
        <taxon>Pseudolycoriella</taxon>
    </lineage>
</organism>
<evidence type="ECO:0000313" key="5">
    <source>
        <dbReference type="EMBL" id="KAJ6637536.1"/>
    </source>
</evidence>
<keyword evidence="2" id="KW-0722">Serine protease inhibitor</keyword>